<keyword evidence="2" id="KW-1185">Reference proteome</keyword>
<dbReference type="EMBL" id="MU006724">
    <property type="protein sequence ID" value="KAF2625682.1"/>
    <property type="molecule type" value="Genomic_DNA"/>
</dbReference>
<feature type="non-terminal residue" evidence="1">
    <location>
        <position position="1"/>
    </location>
</feature>
<accession>A0ACB6RVE5</accession>
<organism evidence="1 2">
    <name type="scientific">Macroventuria anomochaeta</name>
    <dbReference type="NCBI Taxonomy" id="301207"/>
    <lineage>
        <taxon>Eukaryota</taxon>
        <taxon>Fungi</taxon>
        <taxon>Dikarya</taxon>
        <taxon>Ascomycota</taxon>
        <taxon>Pezizomycotina</taxon>
        <taxon>Dothideomycetes</taxon>
        <taxon>Pleosporomycetidae</taxon>
        <taxon>Pleosporales</taxon>
        <taxon>Pleosporineae</taxon>
        <taxon>Didymellaceae</taxon>
        <taxon>Macroventuria</taxon>
    </lineage>
</organism>
<proteinExistence type="predicted"/>
<dbReference type="Proteomes" id="UP000799754">
    <property type="component" value="Unassembled WGS sequence"/>
</dbReference>
<evidence type="ECO:0000313" key="2">
    <source>
        <dbReference type="Proteomes" id="UP000799754"/>
    </source>
</evidence>
<sequence>VLEVGCGAGSITISVPQGSVTGVDLSETVLGQAREHLASQEEKELVGGEVDFRVGNVVEGLEFKDGEFPVVLCHQTLVHIPEPVKAMRGMRRVCKKGGIVACREGAWAVSVLR</sequence>
<evidence type="ECO:0000313" key="1">
    <source>
        <dbReference type="EMBL" id="KAF2625682.1"/>
    </source>
</evidence>
<protein>
    <submittedName>
        <fullName evidence="1">S-adenosyl-L-methionine-dependent methyltransferase</fullName>
    </submittedName>
</protein>
<comment type="caution">
    <text evidence="1">The sequence shown here is derived from an EMBL/GenBank/DDBJ whole genome shotgun (WGS) entry which is preliminary data.</text>
</comment>
<gene>
    <name evidence="1" type="ORF">BU25DRAFT_345357</name>
</gene>
<keyword evidence="1" id="KW-0489">Methyltransferase</keyword>
<reference evidence="1" key="1">
    <citation type="journal article" date="2020" name="Stud. Mycol.">
        <title>101 Dothideomycetes genomes: a test case for predicting lifestyles and emergence of pathogens.</title>
        <authorList>
            <person name="Haridas S."/>
            <person name="Albert R."/>
            <person name="Binder M."/>
            <person name="Bloem J."/>
            <person name="Labutti K."/>
            <person name="Salamov A."/>
            <person name="Andreopoulos B."/>
            <person name="Baker S."/>
            <person name="Barry K."/>
            <person name="Bills G."/>
            <person name="Bluhm B."/>
            <person name="Cannon C."/>
            <person name="Castanera R."/>
            <person name="Culley D."/>
            <person name="Daum C."/>
            <person name="Ezra D."/>
            <person name="Gonzalez J."/>
            <person name="Henrissat B."/>
            <person name="Kuo A."/>
            <person name="Liang C."/>
            <person name="Lipzen A."/>
            <person name="Lutzoni F."/>
            <person name="Magnuson J."/>
            <person name="Mondo S."/>
            <person name="Nolan M."/>
            <person name="Ohm R."/>
            <person name="Pangilinan J."/>
            <person name="Park H.-J."/>
            <person name="Ramirez L."/>
            <person name="Alfaro M."/>
            <person name="Sun H."/>
            <person name="Tritt A."/>
            <person name="Yoshinaga Y."/>
            <person name="Zwiers L.-H."/>
            <person name="Turgeon B."/>
            <person name="Goodwin S."/>
            <person name="Spatafora J."/>
            <person name="Crous P."/>
            <person name="Grigoriev I."/>
        </authorList>
    </citation>
    <scope>NUCLEOTIDE SEQUENCE</scope>
    <source>
        <strain evidence="1">CBS 525.71</strain>
    </source>
</reference>
<keyword evidence="1" id="KW-0808">Transferase</keyword>
<name>A0ACB6RVE5_9PLEO</name>